<name>A0ABS5NTI2_9BACI</name>
<dbReference type="PANTHER" id="PTHR48100">
    <property type="entry name" value="BROAD-SPECIFICITY PHOSPHATASE YOR283W-RELATED"/>
    <property type="match status" value="1"/>
</dbReference>
<accession>A0ABS5NTI2</accession>
<reference evidence="1 2" key="1">
    <citation type="submission" date="2021-05" db="EMBL/GenBank/DDBJ databases">
        <title>Novel Bacillus species.</title>
        <authorList>
            <person name="Liu G."/>
        </authorList>
    </citation>
    <scope>NUCLEOTIDE SEQUENCE [LARGE SCALE GENOMIC DNA]</scope>
    <source>
        <strain evidence="1 2">FJAT-49705</strain>
    </source>
</reference>
<dbReference type="SMART" id="SM00855">
    <property type="entry name" value="PGAM"/>
    <property type="match status" value="1"/>
</dbReference>
<comment type="caution">
    <text evidence="1">The sequence shown here is derived from an EMBL/GenBank/DDBJ whole genome shotgun (WGS) entry which is preliminary data.</text>
</comment>
<evidence type="ECO:0000313" key="2">
    <source>
        <dbReference type="Proteomes" id="UP000681027"/>
    </source>
</evidence>
<dbReference type="Pfam" id="PF00300">
    <property type="entry name" value="His_Phos_1"/>
    <property type="match status" value="1"/>
</dbReference>
<evidence type="ECO:0000313" key="1">
    <source>
        <dbReference type="EMBL" id="MBS4191146.1"/>
    </source>
</evidence>
<dbReference type="InterPro" id="IPR050275">
    <property type="entry name" value="PGM_Phosphatase"/>
</dbReference>
<dbReference type="EMBL" id="JAGYPM010000003">
    <property type="protein sequence ID" value="MBS4191146.1"/>
    <property type="molecule type" value="Genomic_DNA"/>
</dbReference>
<dbReference type="SUPFAM" id="SSF53254">
    <property type="entry name" value="Phosphoglycerate mutase-like"/>
    <property type="match status" value="1"/>
</dbReference>
<proteinExistence type="predicted"/>
<dbReference type="InterPro" id="IPR013078">
    <property type="entry name" value="His_Pase_superF_clade-1"/>
</dbReference>
<sequence length="186" mass="21544">MKTIYLIRHAQAKGQPITANLTQKGKEQANSLVPFFKNKEIDRIYSSPFKRTVDTIRPLAESRGLKIIEDDRLGERVLSSLNLEDWQDKLQKSFEDLNLAFEGGESNTIAMERAASMLQMIIQSDDKHIILVSHGNLTTLMLRCFDECYGFEHLMEMSNPDVFEIVIENEKATLRRIWDEELNFDF</sequence>
<organism evidence="1 2">
    <name type="scientific">Cytobacillus citreus</name>
    <dbReference type="NCBI Taxonomy" id="2833586"/>
    <lineage>
        <taxon>Bacteria</taxon>
        <taxon>Bacillati</taxon>
        <taxon>Bacillota</taxon>
        <taxon>Bacilli</taxon>
        <taxon>Bacillales</taxon>
        <taxon>Bacillaceae</taxon>
        <taxon>Cytobacillus</taxon>
    </lineage>
</organism>
<dbReference type="PANTHER" id="PTHR48100:SF1">
    <property type="entry name" value="HISTIDINE PHOSPHATASE FAMILY PROTEIN-RELATED"/>
    <property type="match status" value="1"/>
</dbReference>
<dbReference type="CDD" id="cd07067">
    <property type="entry name" value="HP_PGM_like"/>
    <property type="match status" value="1"/>
</dbReference>
<dbReference type="Proteomes" id="UP000681027">
    <property type="component" value="Unassembled WGS sequence"/>
</dbReference>
<gene>
    <name evidence="1" type="ORF">KHA94_13230</name>
</gene>
<dbReference type="Gene3D" id="3.40.50.1240">
    <property type="entry name" value="Phosphoglycerate mutase-like"/>
    <property type="match status" value="1"/>
</dbReference>
<dbReference type="InterPro" id="IPR029033">
    <property type="entry name" value="His_PPase_superfam"/>
</dbReference>
<keyword evidence="2" id="KW-1185">Reference proteome</keyword>
<protein>
    <submittedName>
        <fullName evidence="1">Histidine phosphatase family protein</fullName>
    </submittedName>
</protein>